<dbReference type="RefSeq" id="WP_097000887.1">
    <property type="nucleotide sequence ID" value="NZ_OBEI01000009.1"/>
</dbReference>
<dbReference type="InterPro" id="IPR004398">
    <property type="entry name" value="RNA_MeTrfase_RsmD"/>
</dbReference>
<dbReference type="EMBL" id="OBEI01000009">
    <property type="protein sequence ID" value="SNZ10095.1"/>
    <property type="molecule type" value="Genomic_DNA"/>
</dbReference>
<dbReference type="CDD" id="cd02440">
    <property type="entry name" value="AdoMet_MTases"/>
    <property type="match status" value="1"/>
</dbReference>
<dbReference type="Pfam" id="PF03602">
    <property type="entry name" value="Cons_hypoth95"/>
    <property type="match status" value="1"/>
</dbReference>
<reference evidence="4" key="1">
    <citation type="submission" date="2017-09" db="EMBL/GenBank/DDBJ databases">
        <authorList>
            <person name="Varghese N."/>
            <person name="Submissions S."/>
        </authorList>
    </citation>
    <scope>NUCLEOTIDE SEQUENCE [LARGE SCALE GENOMIC DNA]</scope>
    <source>
        <strain evidence="4">DSM 15103</strain>
    </source>
</reference>
<dbReference type="PIRSF" id="PIRSF004553">
    <property type="entry name" value="CHP00095"/>
    <property type="match status" value="1"/>
</dbReference>
<dbReference type="SUPFAM" id="SSF53335">
    <property type="entry name" value="S-adenosyl-L-methionine-dependent methyltransferases"/>
    <property type="match status" value="1"/>
</dbReference>
<dbReference type="PANTHER" id="PTHR43542">
    <property type="entry name" value="METHYLTRANSFERASE"/>
    <property type="match status" value="1"/>
</dbReference>
<keyword evidence="1 3" id="KW-0489">Methyltransferase</keyword>
<accession>A0A285NKW1</accession>
<dbReference type="PANTHER" id="PTHR43542:SF1">
    <property type="entry name" value="METHYLTRANSFERASE"/>
    <property type="match status" value="1"/>
</dbReference>
<dbReference type="GO" id="GO:0008168">
    <property type="term" value="F:methyltransferase activity"/>
    <property type="evidence" value="ECO:0007669"/>
    <property type="project" value="UniProtKB-KW"/>
</dbReference>
<evidence type="ECO:0000313" key="3">
    <source>
        <dbReference type="EMBL" id="SNZ10095.1"/>
    </source>
</evidence>
<organism evidence="3 4">
    <name type="scientific">Persephonella hydrogeniphila</name>
    <dbReference type="NCBI Taxonomy" id="198703"/>
    <lineage>
        <taxon>Bacteria</taxon>
        <taxon>Pseudomonadati</taxon>
        <taxon>Aquificota</taxon>
        <taxon>Aquificia</taxon>
        <taxon>Aquificales</taxon>
        <taxon>Hydrogenothermaceae</taxon>
        <taxon>Persephonella</taxon>
    </lineage>
</organism>
<dbReference type="OrthoDB" id="9803017at2"/>
<keyword evidence="2 3" id="KW-0808">Transferase</keyword>
<name>A0A285NKW1_9AQUI</name>
<sequence>MNELRPTSSKVRQALFNILYDITGSRFLDLFAGTGEIGITALKKGADFVIFVEKDKKRAEKIKRNASKYSKNFKVVSTDALKFLKSYKGEHFDIIFADPPYNYRYYDKLIDMALKKLREGGVFILEHRTDKSFGAEEERRYGDTVLSFWRK</sequence>
<dbReference type="Gene3D" id="3.40.50.150">
    <property type="entry name" value="Vaccinia Virus protein VP39"/>
    <property type="match status" value="1"/>
</dbReference>
<gene>
    <name evidence="3" type="ORF">SAMN06265182_1729</name>
</gene>
<dbReference type="GO" id="GO:0031167">
    <property type="term" value="P:rRNA methylation"/>
    <property type="evidence" value="ECO:0007669"/>
    <property type="project" value="InterPro"/>
</dbReference>
<proteinExistence type="predicted"/>
<keyword evidence="4" id="KW-1185">Reference proteome</keyword>
<dbReference type="PROSITE" id="PS00092">
    <property type="entry name" value="N6_MTASE"/>
    <property type="match status" value="1"/>
</dbReference>
<evidence type="ECO:0000256" key="2">
    <source>
        <dbReference type="ARBA" id="ARBA00022679"/>
    </source>
</evidence>
<dbReference type="InterPro" id="IPR002052">
    <property type="entry name" value="DNA_methylase_N6_adenine_CS"/>
</dbReference>
<dbReference type="Proteomes" id="UP000219036">
    <property type="component" value="Unassembled WGS sequence"/>
</dbReference>
<evidence type="ECO:0000256" key="1">
    <source>
        <dbReference type="ARBA" id="ARBA00022603"/>
    </source>
</evidence>
<dbReference type="InterPro" id="IPR029063">
    <property type="entry name" value="SAM-dependent_MTases_sf"/>
</dbReference>
<dbReference type="AlphaFoldDB" id="A0A285NKW1"/>
<protein>
    <submittedName>
        <fullName evidence="3">16S rRNA (Guanine(966)-N(2))-methyltransferase RsmD</fullName>
    </submittedName>
</protein>
<dbReference type="GO" id="GO:0003676">
    <property type="term" value="F:nucleic acid binding"/>
    <property type="evidence" value="ECO:0007669"/>
    <property type="project" value="InterPro"/>
</dbReference>
<evidence type="ECO:0000313" key="4">
    <source>
        <dbReference type="Proteomes" id="UP000219036"/>
    </source>
</evidence>